<dbReference type="RefSeq" id="WP_016425915.1">
    <property type="nucleotide sequence ID" value="NZ_CABKRV010000002.1"/>
</dbReference>
<dbReference type="GeneID" id="93788961"/>
<sequence>MEKLILVSHGTFCEGIKDSIEMILGPQAHLYTVALSPQEGPEDFEKNFMAHIEAGDKVTVFADLLGGTPSNTVAKKIMNGADYDLYVGMNLPMIISYINGQMIGEQPDYVKKAQEGIVNVNTLLNQDDDDDDE</sequence>
<accession>A0A7Z7QMI0</accession>
<dbReference type="SUPFAM" id="SSF53062">
    <property type="entry name" value="PTS system fructose IIA component-like"/>
    <property type="match status" value="1"/>
</dbReference>
<dbReference type="PANTHER" id="PTHR33799">
    <property type="entry name" value="PTS PERMEASE-RELATED-RELATED"/>
    <property type="match status" value="1"/>
</dbReference>
<reference evidence="11" key="2">
    <citation type="submission" date="2018-06" db="EMBL/GenBank/DDBJ databases">
        <authorList>
            <consortium name="Pathogen Informatics"/>
            <person name="Doyle S."/>
        </authorList>
    </citation>
    <scope>NUCLEOTIDE SEQUENCE [LARGE SCALE GENOMIC DNA]</scope>
    <source>
        <strain evidence="11">NCTC12218</strain>
    </source>
</reference>
<comment type="subcellular location">
    <subcellularLocation>
        <location evidence="1">Cytoplasm</location>
    </subcellularLocation>
</comment>
<gene>
    <name evidence="11" type="primary">manX</name>
    <name evidence="10" type="ORF">C1O36_07305</name>
    <name evidence="11" type="ORF">NCTC12218_00201</name>
</gene>
<dbReference type="GO" id="GO:0009401">
    <property type="term" value="P:phosphoenolpyruvate-dependent sugar phosphotransferase system"/>
    <property type="evidence" value="ECO:0007669"/>
    <property type="project" value="UniProtKB-KW"/>
</dbReference>
<dbReference type="Proteomes" id="UP000572988">
    <property type="component" value="Unassembled WGS sequence"/>
</dbReference>
<dbReference type="Pfam" id="PF03610">
    <property type="entry name" value="EIIA-man"/>
    <property type="match status" value="1"/>
</dbReference>
<dbReference type="InterPro" id="IPR036662">
    <property type="entry name" value="PTS_EIIA_man-typ_sf"/>
</dbReference>
<evidence type="ECO:0000313" key="9">
    <source>
        <dbReference type="EMBL" id="CAD7358620.1"/>
    </source>
</evidence>
<dbReference type="GO" id="GO:0005737">
    <property type="term" value="C:cytoplasm"/>
    <property type="evidence" value="ECO:0007669"/>
    <property type="project" value="UniProtKB-SubCell"/>
</dbReference>
<dbReference type="AlphaFoldDB" id="A0A7Z7QMI0"/>
<reference evidence="9 12" key="3">
    <citation type="submission" date="2020-11" db="EMBL/GenBank/DDBJ databases">
        <authorList>
            <consortium name="Pathogen Informatics"/>
        </authorList>
    </citation>
    <scope>NUCLEOTIDE SEQUENCE [LARGE SCALE GENOMIC DNA]</scope>
    <source>
        <strain evidence="9 12">NCTC12218</strain>
    </source>
</reference>
<proteinExistence type="predicted"/>
<feature type="domain" description="PTS EIIA type-4" evidence="8">
    <location>
        <begin position="1"/>
        <end position="117"/>
    </location>
</feature>
<evidence type="ECO:0000256" key="4">
    <source>
        <dbReference type="ARBA" id="ARBA00022597"/>
    </source>
</evidence>
<evidence type="ECO:0000256" key="7">
    <source>
        <dbReference type="ARBA" id="ARBA00022777"/>
    </source>
</evidence>
<evidence type="ECO:0000313" key="10">
    <source>
        <dbReference type="EMBL" id="NHA34324.1"/>
    </source>
</evidence>
<dbReference type="Proteomes" id="UP000264146">
    <property type="component" value="Chromosome"/>
</dbReference>
<dbReference type="InterPro" id="IPR033887">
    <property type="entry name" value="PTS_IIA_man"/>
</dbReference>
<dbReference type="PROSITE" id="PS51096">
    <property type="entry name" value="PTS_EIIA_TYPE_4"/>
    <property type="match status" value="1"/>
</dbReference>
<keyword evidence="4" id="KW-0762">Sugar transport</keyword>
<dbReference type="EMBL" id="UHEF01000001">
    <property type="protein sequence ID" value="SUM86236.1"/>
    <property type="molecule type" value="Genomic_DNA"/>
</dbReference>
<keyword evidence="3" id="KW-0963">Cytoplasm</keyword>
<dbReference type="PANTHER" id="PTHR33799:SF1">
    <property type="entry name" value="PTS SYSTEM MANNOSE-SPECIFIC EIIAB COMPONENT-RELATED"/>
    <property type="match status" value="1"/>
</dbReference>
<keyword evidence="5" id="KW-0808">Transferase</keyword>
<evidence type="ECO:0000313" key="12">
    <source>
        <dbReference type="Proteomes" id="UP000264146"/>
    </source>
</evidence>
<dbReference type="InterPro" id="IPR004701">
    <property type="entry name" value="PTS_EIIA_man-typ"/>
</dbReference>
<reference evidence="10 13" key="1">
    <citation type="submission" date="2018-01" db="EMBL/GenBank/DDBJ databases">
        <title>Complete genome sequence of Staphylococcus Scheliferi isolated from human.</title>
        <authorList>
            <person name="Abouelkhair M.A."/>
            <person name="Bemis D.A."/>
            <person name="Kania S.A."/>
        </authorList>
    </citation>
    <scope>NUCLEOTIDE SEQUENCE [LARGE SCALE GENOMIC DNA]</scope>
    <source>
        <strain evidence="10 13">ATCC 43808</strain>
    </source>
</reference>
<protein>
    <submittedName>
        <fullName evidence="10">PTS fructose transporter subunit IIA</fullName>
    </submittedName>
    <submittedName>
        <fullName evidence="11">PTS system, mannose/fructose/N -acetylgalactosamine-specific component IIA</fullName>
    </submittedName>
</protein>
<evidence type="ECO:0000313" key="13">
    <source>
        <dbReference type="Proteomes" id="UP000572988"/>
    </source>
</evidence>
<evidence type="ECO:0000256" key="3">
    <source>
        <dbReference type="ARBA" id="ARBA00022490"/>
    </source>
</evidence>
<evidence type="ECO:0000256" key="5">
    <source>
        <dbReference type="ARBA" id="ARBA00022679"/>
    </source>
</evidence>
<evidence type="ECO:0000259" key="8">
    <source>
        <dbReference type="PROSITE" id="PS51096"/>
    </source>
</evidence>
<keyword evidence="6" id="KW-0598">Phosphotransferase system</keyword>
<dbReference type="EMBL" id="POVK01000022">
    <property type="protein sequence ID" value="NHA34324.1"/>
    <property type="molecule type" value="Genomic_DNA"/>
</dbReference>
<dbReference type="GO" id="GO:0016020">
    <property type="term" value="C:membrane"/>
    <property type="evidence" value="ECO:0007669"/>
    <property type="project" value="InterPro"/>
</dbReference>
<name>A0A7Z7QMI0_STASC</name>
<dbReference type="CDD" id="cd00006">
    <property type="entry name" value="PTS_IIA_man"/>
    <property type="match status" value="1"/>
</dbReference>
<evidence type="ECO:0000256" key="1">
    <source>
        <dbReference type="ARBA" id="ARBA00004496"/>
    </source>
</evidence>
<dbReference type="GO" id="GO:0016301">
    <property type="term" value="F:kinase activity"/>
    <property type="evidence" value="ECO:0007669"/>
    <property type="project" value="UniProtKB-KW"/>
</dbReference>
<evidence type="ECO:0000256" key="6">
    <source>
        <dbReference type="ARBA" id="ARBA00022683"/>
    </source>
</evidence>
<dbReference type="Gene3D" id="3.40.50.510">
    <property type="entry name" value="Phosphotransferase system, mannose-type IIA component"/>
    <property type="match status" value="1"/>
</dbReference>
<evidence type="ECO:0000256" key="2">
    <source>
        <dbReference type="ARBA" id="ARBA00022448"/>
    </source>
</evidence>
<organism evidence="11">
    <name type="scientific">Staphylococcus schleiferi</name>
    <dbReference type="NCBI Taxonomy" id="1295"/>
    <lineage>
        <taxon>Bacteria</taxon>
        <taxon>Bacillati</taxon>
        <taxon>Bacillota</taxon>
        <taxon>Bacilli</taxon>
        <taxon>Bacillales</taxon>
        <taxon>Staphylococcaceae</taxon>
        <taxon>Staphylococcus</taxon>
    </lineage>
</organism>
<evidence type="ECO:0000313" key="11">
    <source>
        <dbReference type="EMBL" id="SUM86236.1"/>
    </source>
</evidence>
<keyword evidence="13" id="KW-1185">Reference proteome</keyword>
<keyword evidence="7" id="KW-0418">Kinase</keyword>
<keyword evidence="2" id="KW-0813">Transport</keyword>
<dbReference type="EMBL" id="LR962863">
    <property type="protein sequence ID" value="CAD7358620.1"/>
    <property type="molecule type" value="Genomic_DNA"/>
</dbReference>
<dbReference type="InterPro" id="IPR051471">
    <property type="entry name" value="Bacterial_PTS_sugar_comp"/>
</dbReference>